<proteinExistence type="predicted"/>
<reference evidence="1 2" key="1">
    <citation type="journal article" date="2019" name="Nat. Ecol. Evol.">
        <title>Megaphylogeny resolves global patterns of mushroom evolution.</title>
        <authorList>
            <person name="Varga T."/>
            <person name="Krizsan K."/>
            <person name="Foldi C."/>
            <person name="Dima B."/>
            <person name="Sanchez-Garcia M."/>
            <person name="Sanchez-Ramirez S."/>
            <person name="Szollosi G.J."/>
            <person name="Szarkandi J.G."/>
            <person name="Papp V."/>
            <person name="Albert L."/>
            <person name="Andreopoulos W."/>
            <person name="Angelini C."/>
            <person name="Antonin V."/>
            <person name="Barry K.W."/>
            <person name="Bougher N.L."/>
            <person name="Buchanan P."/>
            <person name="Buyck B."/>
            <person name="Bense V."/>
            <person name="Catcheside P."/>
            <person name="Chovatia M."/>
            <person name="Cooper J."/>
            <person name="Damon W."/>
            <person name="Desjardin D."/>
            <person name="Finy P."/>
            <person name="Geml J."/>
            <person name="Haridas S."/>
            <person name="Hughes K."/>
            <person name="Justo A."/>
            <person name="Karasinski D."/>
            <person name="Kautmanova I."/>
            <person name="Kiss B."/>
            <person name="Kocsube S."/>
            <person name="Kotiranta H."/>
            <person name="LaButti K.M."/>
            <person name="Lechner B.E."/>
            <person name="Liimatainen K."/>
            <person name="Lipzen A."/>
            <person name="Lukacs Z."/>
            <person name="Mihaltcheva S."/>
            <person name="Morgado L.N."/>
            <person name="Niskanen T."/>
            <person name="Noordeloos M.E."/>
            <person name="Ohm R.A."/>
            <person name="Ortiz-Santana B."/>
            <person name="Ovrebo C."/>
            <person name="Racz N."/>
            <person name="Riley R."/>
            <person name="Savchenko A."/>
            <person name="Shiryaev A."/>
            <person name="Soop K."/>
            <person name="Spirin V."/>
            <person name="Szebenyi C."/>
            <person name="Tomsovsky M."/>
            <person name="Tulloss R.E."/>
            <person name="Uehling J."/>
            <person name="Grigoriev I.V."/>
            <person name="Vagvolgyi C."/>
            <person name="Papp T."/>
            <person name="Martin F.M."/>
            <person name="Miettinen O."/>
            <person name="Hibbett D.S."/>
            <person name="Nagy L.G."/>
        </authorList>
    </citation>
    <scope>NUCLEOTIDE SEQUENCE [LARGE SCALE GENOMIC DNA]</scope>
    <source>
        <strain evidence="1 2">CBS 166.37</strain>
    </source>
</reference>
<evidence type="ECO:0000313" key="1">
    <source>
        <dbReference type="EMBL" id="TFK35192.1"/>
    </source>
</evidence>
<dbReference type="EMBL" id="ML213624">
    <property type="protein sequence ID" value="TFK35192.1"/>
    <property type="molecule type" value="Genomic_DNA"/>
</dbReference>
<accession>A0A5C3LR24</accession>
<dbReference type="AlphaFoldDB" id="A0A5C3LR24"/>
<gene>
    <name evidence="1" type="ORF">BDQ12DRAFT_325786</name>
</gene>
<dbReference type="Proteomes" id="UP000308652">
    <property type="component" value="Unassembled WGS sequence"/>
</dbReference>
<organism evidence="1 2">
    <name type="scientific">Crucibulum laeve</name>
    <dbReference type="NCBI Taxonomy" id="68775"/>
    <lineage>
        <taxon>Eukaryota</taxon>
        <taxon>Fungi</taxon>
        <taxon>Dikarya</taxon>
        <taxon>Basidiomycota</taxon>
        <taxon>Agaricomycotina</taxon>
        <taxon>Agaricomycetes</taxon>
        <taxon>Agaricomycetidae</taxon>
        <taxon>Agaricales</taxon>
        <taxon>Agaricineae</taxon>
        <taxon>Nidulariaceae</taxon>
        <taxon>Crucibulum</taxon>
    </lineage>
</organism>
<sequence length="140" mass="15957">MTVFSCGHTPWFRTIKGCRDEILAESKHQLAVERVEFIEINSDSEDEGPKAPFGYKNTAVFSSVHRPVRIRAWSCARCVTTKSSRPRLDMFPRPTFLSSPSLSRHTVAGNTYLFMRIRIMVDVLPKYTYVKLQAGISVET</sequence>
<keyword evidence="2" id="KW-1185">Reference proteome</keyword>
<protein>
    <submittedName>
        <fullName evidence="1">Uncharacterized protein</fullName>
    </submittedName>
</protein>
<name>A0A5C3LR24_9AGAR</name>
<evidence type="ECO:0000313" key="2">
    <source>
        <dbReference type="Proteomes" id="UP000308652"/>
    </source>
</evidence>